<protein>
    <submittedName>
        <fullName evidence="8">MATE efflux family protein</fullName>
    </submittedName>
</protein>
<keyword evidence="9" id="KW-1185">Reference proteome</keyword>
<gene>
    <name evidence="8" type="ORF">MA04_01488</name>
</gene>
<feature type="transmembrane region" description="Helical" evidence="7">
    <location>
        <begin position="171"/>
        <end position="195"/>
    </location>
</feature>
<dbReference type="InterPro" id="IPR048279">
    <property type="entry name" value="MdtK-like"/>
</dbReference>
<evidence type="ECO:0000256" key="7">
    <source>
        <dbReference type="SAM" id="Phobius"/>
    </source>
</evidence>
<accession>A0ABT2QXG4</accession>
<sequence length="431" mass="45391">MTLGVMSLLGFNLVDSVFVARLGTEPLAAQSFTFPLVFLSIGVQVGVGIAIAALISRAIGAGESHRAGRLGLLVLAGGGGLMALLLALLWLVQEPAFSLLGASESIRELIRPFWTVQVVASWLGALAYFGYSLFRAHGNTRFPGTMMVVTSLINLCLDPLLIFGIGSWPGLGLIGAAWASLLAFGCGVLAVAWALRGRGWLERVGAWREARASALPFAHIAGPAMISQLMPPLASMLATGLVARLGESAVAAWGLTSRLESFSIVLVLGMTMALPPWLGRCYGAGNWAEVERLMAGAARMVLFWQLALGVVFALAARPLASALVASGEVRDTLTILIRFLPPSYGLLGVCMLVVSASNALGWPWRAMGISFLRLFACYLPLLWLGSVLAGFTGLALGAALGNVLAGVMAWRMYRGAVAVRLVGRTSDVRPS</sequence>
<organism evidence="8 9">
    <name type="scientific">Alloalcanivorax balearicus MACL04</name>
    <dbReference type="NCBI Taxonomy" id="1177182"/>
    <lineage>
        <taxon>Bacteria</taxon>
        <taxon>Pseudomonadati</taxon>
        <taxon>Pseudomonadota</taxon>
        <taxon>Gammaproteobacteria</taxon>
        <taxon>Oceanospirillales</taxon>
        <taxon>Alcanivoracaceae</taxon>
        <taxon>Alloalcanivorax</taxon>
    </lineage>
</organism>
<keyword evidence="2" id="KW-0813">Transport</keyword>
<evidence type="ECO:0000256" key="4">
    <source>
        <dbReference type="ARBA" id="ARBA00022692"/>
    </source>
</evidence>
<feature type="transmembrane region" description="Helical" evidence="7">
    <location>
        <begin position="146"/>
        <end position="165"/>
    </location>
</feature>
<feature type="transmembrane region" description="Helical" evidence="7">
    <location>
        <begin position="366"/>
        <end position="385"/>
    </location>
</feature>
<reference evidence="8" key="1">
    <citation type="submission" date="2012-09" db="EMBL/GenBank/DDBJ databases">
        <title>Genome Sequence of alkane-degrading Bacterium Alcanivorax balearicus MACL04.</title>
        <authorList>
            <person name="Lai Q."/>
            <person name="Shao Z."/>
        </authorList>
    </citation>
    <scope>NUCLEOTIDE SEQUENCE</scope>
    <source>
        <strain evidence="8">MACL04</strain>
    </source>
</reference>
<feature type="transmembrane region" description="Helical" evidence="7">
    <location>
        <begin position="391"/>
        <end position="410"/>
    </location>
</feature>
<feature type="transmembrane region" description="Helical" evidence="7">
    <location>
        <begin position="67"/>
        <end position="92"/>
    </location>
</feature>
<evidence type="ECO:0000256" key="3">
    <source>
        <dbReference type="ARBA" id="ARBA00022475"/>
    </source>
</evidence>
<dbReference type="PANTHER" id="PTHR43549">
    <property type="entry name" value="MULTIDRUG RESISTANCE PROTEIN YPNP-RELATED"/>
    <property type="match status" value="1"/>
</dbReference>
<evidence type="ECO:0000313" key="8">
    <source>
        <dbReference type="EMBL" id="MCU5782188.1"/>
    </source>
</evidence>
<evidence type="ECO:0000256" key="5">
    <source>
        <dbReference type="ARBA" id="ARBA00022989"/>
    </source>
</evidence>
<proteinExistence type="predicted"/>
<feature type="transmembrane region" description="Helical" evidence="7">
    <location>
        <begin position="32"/>
        <end position="55"/>
    </location>
</feature>
<dbReference type="Proteomes" id="UP001064106">
    <property type="component" value="Unassembled WGS sequence"/>
</dbReference>
<evidence type="ECO:0000313" key="9">
    <source>
        <dbReference type="Proteomes" id="UP001064106"/>
    </source>
</evidence>
<dbReference type="Pfam" id="PF01554">
    <property type="entry name" value="MatE"/>
    <property type="match status" value="2"/>
</dbReference>
<comment type="caution">
    <text evidence="8">The sequence shown here is derived from an EMBL/GenBank/DDBJ whole genome shotgun (WGS) entry which is preliminary data.</text>
</comment>
<dbReference type="PANTHER" id="PTHR43549:SF3">
    <property type="entry name" value="MULTIDRUG RESISTANCE PROTEIN YPNP-RELATED"/>
    <property type="match status" value="1"/>
</dbReference>
<feature type="transmembrane region" description="Helical" evidence="7">
    <location>
        <begin position="112"/>
        <end position="134"/>
    </location>
</feature>
<comment type="subcellular location">
    <subcellularLocation>
        <location evidence="1">Cell inner membrane</location>
        <topology evidence="1">Multi-pass membrane protein</topology>
    </subcellularLocation>
</comment>
<name>A0ABT2QXG4_9GAMM</name>
<keyword evidence="3" id="KW-1003">Cell membrane</keyword>
<keyword evidence="5 7" id="KW-1133">Transmembrane helix</keyword>
<dbReference type="InterPro" id="IPR002528">
    <property type="entry name" value="MATE_fam"/>
</dbReference>
<dbReference type="EMBL" id="ARXS01000006">
    <property type="protein sequence ID" value="MCU5782188.1"/>
    <property type="molecule type" value="Genomic_DNA"/>
</dbReference>
<evidence type="ECO:0000256" key="1">
    <source>
        <dbReference type="ARBA" id="ARBA00004429"/>
    </source>
</evidence>
<evidence type="ECO:0000256" key="2">
    <source>
        <dbReference type="ARBA" id="ARBA00022448"/>
    </source>
</evidence>
<keyword evidence="6 7" id="KW-0472">Membrane</keyword>
<dbReference type="InterPro" id="IPR052031">
    <property type="entry name" value="Membrane_Transporter-Flippase"/>
</dbReference>
<evidence type="ECO:0000256" key="6">
    <source>
        <dbReference type="ARBA" id="ARBA00023136"/>
    </source>
</evidence>
<keyword evidence="4 7" id="KW-0812">Transmembrane</keyword>
<feature type="transmembrane region" description="Helical" evidence="7">
    <location>
        <begin position="300"/>
        <end position="320"/>
    </location>
</feature>
<feature type="transmembrane region" description="Helical" evidence="7">
    <location>
        <begin position="332"/>
        <end position="354"/>
    </location>
</feature>
<dbReference type="PIRSF" id="PIRSF006603">
    <property type="entry name" value="DinF"/>
    <property type="match status" value="1"/>
</dbReference>
<dbReference type="RefSeq" id="WP_262460020.1">
    <property type="nucleotide sequence ID" value="NZ_ARXS01000006.1"/>
</dbReference>